<dbReference type="EMBL" id="JARAOO010000005">
    <property type="protein sequence ID" value="KAJ7969245.1"/>
    <property type="molecule type" value="Genomic_DNA"/>
</dbReference>
<reference evidence="2" key="1">
    <citation type="journal article" date="2023" name="Science">
        <title>Elucidation of the pathway for biosynthesis of saponin adjuvants from the soapbark tree.</title>
        <authorList>
            <person name="Reed J."/>
            <person name="Orme A."/>
            <person name="El-Demerdash A."/>
            <person name="Owen C."/>
            <person name="Martin L.B.B."/>
            <person name="Misra R.C."/>
            <person name="Kikuchi S."/>
            <person name="Rejzek M."/>
            <person name="Martin A.C."/>
            <person name="Harkess A."/>
            <person name="Leebens-Mack J."/>
            <person name="Louveau T."/>
            <person name="Stephenson M.J."/>
            <person name="Osbourn A."/>
        </authorList>
    </citation>
    <scope>NUCLEOTIDE SEQUENCE</scope>
    <source>
        <strain evidence="2">S10</strain>
    </source>
</reference>
<evidence type="ECO:0000256" key="1">
    <source>
        <dbReference type="SAM" id="Phobius"/>
    </source>
</evidence>
<evidence type="ECO:0000313" key="2">
    <source>
        <dbReference type="EMBL" id="KAJ7969245.1"/>
    </source>
</evidence>
<keyword evidence="3" id="KW-1185">Reference proteome</keyword>
<keyword evidence="1" id="KW-1133">Transmembrane helix</keyword>
<evidence type="ECO:0000313" key="3">
    <source>
        <dbReference type="Proteomes" id="UP001163823"/>
    </source>
</evidence>
<sequence length="102" mass="11255">MWTSNIDASLNGPKFISSSMALELTIYGTLLLPSPPLFSALFFLVLWRWVVFSNFSWAYGRITLNSAFLLGRCGFSSLLPAAVSLLSYWAVALSSRATLFHG</sequence>
<proteinExistence type="predicted"/>
<accession>A0AAD7M3C9</accession>
<feature type="transmembrane region" description="Helical" evidence="1">
    <location>
        <begin position="69"/>
        <end position="91"/>
    </location>
</feature>
<dbReference type="AlphaFoldDB" id="A0AAD7M3C9"/>
<gene>
    <name evidence="2" type="ORF">O6P43_013234</name>
</gene>
<dbReference type="Proteomes" id="UP001163823">
    <property type="component" value="Chromosome 5"/>
</dbReference>
<keyword evidence="1" id="KW-0812">Transmembrane</keyword>
<dbReference type="KEGG" id="qsa:O6P43_013234"/>
<name>A0AAD7M3C9_QUISA</name>
<keyword evidence="1" id="KW-0472">Membrane</keyword>
<comment type="caution">
    <text evidence="2">The sequence shown here is derived from an EMBL/GenBank/DDBJ whole genome shotgun (WGS) entry which is preliminary data.</text>
</comment>
<organism evidence="2 3">
    <name type="scientific">Quillaja saponaria</name>
    <name type="common">Soap bark tree</name>
    <dbReference type="NCBI Taxonomy" id="32244"/>
    <lineage>
        <taxon>Eukaryota</taxon>
        <taxon>Viridiplantae</taxon>
        <taxon>Streptophyta</taxon>
        <taxon>Embryophyta</taxon>
        <taxon>Tracheophyta</taxon>
        <taxon>Spermatophyta</taxon>
        <taxon>Magnoliopsida</taxon>
        <taxon>eudicotyledons</taxon>
        <taxon>Gunneridae</taxon>
        <taxon>Pentapetalae</taxon>
        <taxon>rosids</taxon>
        <taxon>fabids</taxon>
        <taxon>Fabales</taxon>
        <taxon>Quillajaceae</taxon>
        <taxon>Quillaja</taxon>
    </lineage>
</organism>
<protein>
    <submittedName>
        <fullName evidence="2">Uncharacterized protein</fullName>
    </submittedName>
</protein>